<name>A0A7V8LR65_9MYCO</name>
<organism evidence="2 3">
    <name type="scientific">Mycobacteroides immunogenum</name>
    <dbReference type="NCBI Taxonomy" id="83262"/>
    <lineage>
        <taxon>Bacteria</taxon>
        <taxon>Bacillati</taxon>
        <taxon>Actinomycetota</taxon>
        <taxon>Actinomycetes</taxon>
        <taxon>Mycobacteriales</taxon>
        <taxon>Mycobacteriaceae</taxon>
        <taxon>Mycobacteroides</taxon>
    </lineage>
</organism>
<evidence type="ECO:0000313" key="2">
    <source>
        <dbReference type="EMBL" id="KPG14363.1"/>
    </source>
</evidence>
<gene>
    <name evidence="1" type="ORF">AN908_06905</name>
    <name evidence="2" type="ORF">AN908_07375</name>
</gene>
<evidence type="ECO:0000313" key="3">
    <source>
        <dbReference type="Proteomes" id="UP000037843"/>
    </source>
</evidence>
<reference evidence="2 3" key="1">
    <citation type="submission" date="2015-09" db="EMBL/GenBank/DDBJ databases">
        <title>Genome Sequences of Mycobacterium immunogenum Isolates, Recuperated from a Chloraminated Drinking Water Distribution System Simulator Subjected to Episodes of Nitrification.</title>
        <authorList>
            <person name="Gomez-Alvarez V."/>
            <person name="Revetta R.P."/>
        </authorList>
    </citation>
    <scope>NUCLEOTIDE SEQUENCE [LARGE SCALE GENOMIC DNA]</scope>
    <source>
        <strain evidence="2 3">H008</strain>
    </source>
</reference>
<evidence type="ECO:0000313" key="1">
    <source>
        <dbReference type="EMBL" id="KPG14293.1"/>
    </source>
</evidence>
<dbReference type="EMBL" id="LJFO01000003">
    <property type="protein sequence ID" value="KPG14363.1"/>
    <property type="molecule type" value="Genomic_DNA"/>
</dbReference>
<proteinExistence type="predicted"/>
<dbReference type="AlphaFoldDB" id="A0A7V8LR65"/>
<accession>A0A7V8LR65</accession>
<comment type="caution">
    <text evidence="2">The sequence shown here is derived from an EMBL/GenBank/DDBJ whole genome shotgun (WGS) entry which is preliminary data.</text>
</comment>
<protein>
    <submittedName>
        <fullName evidence="2">Uncharacterized protein</fullName>
    </submittedName>
</protein>
<dbReference type="Proteomes" id="UP000037843">
    <property type="component" value="Unassembled WGS sequence"/>
</dbReference>
<dbReference type="EMBL" id="LJFO01000003">
    <property type="protein sequence ID" value="KPG14293.1"/>
    <property type="molecule type" value="Genomic_DNA"/>
</dbReference>
<sequence length="66" mass="7479">MDTFDTWEDVPRGVIVLDKSPFPMYFLKLDNGEFAYNSAENDITNGWCSFKVGFLPGLGPFERVAL</sequence>